<dbReference type="GO" id="GO:0046912">
    <property type="term" value="F:acyltransferase activity, acyl groups converted into alkyl on transfer"/>
    <property type="evidence" value="ECO:0007669"/>
    <property type="project" value="InterPro"/>
</dbReference>
<dbReference type="InterPro" id="IPR019810">
    <property type="entry name" value="Citrate_synthase_AS"/>
</dbReference>
<dbReference type="InterPro" id="IPR016142">
    <property type="entry name" value="Citrate_synth-like_lrg_a-sub"/>
</dbReference>
<sequence length="467" mass="52093">MLIRRSFNLLSAPSRSPVFAAWAQLVRNKSTAPAGSLKARISELIPQKQAELKDLKVKYGSKKLSEMTVDMAIGGMRGANALLWDLSLLDPEEGIRFRGYSIPELYEVLPSAVKGGEPIPEAMIWLLMTGEVPTEAQVNSLTEDLNSRAALPEFVERILDNCPRDLHPMSQLSIAVNALQRDSIFAKAYHDGVHKKDYWEPTFEDTLNLIAKLPLVASKIYRNVFKDGKVAPFDPKLDYAHNFSNMLGYGSSEEFTELMRLYLVLHADHEGGNVSAHTTRLVGSALSDPYTSFAAAMGGLAGPLHGLANQEVLRWIVHMVEHLKTKNPSKEQIAQFCHETLAHGNVIPGYGHAVLRKTDPRYVAQRNFALKHLSHDPLFQTVSNLYEVVPKILTELGKVKNPWPNVDAHSGCLLCHYGLTEADFYTVMFGVSRSFGVLSQLVWDRALGLPIERPKSMTMESIRKMFD</sequence>
<name>A0A2T9ZCH5_9FUNG</name>
<dbReference type="OrthoDB" id="8017587at2759"/>
<dbReference type="InterPro" id="IPR036969">
    <property type="entry name" value="Citrate_synthase_sf"/>
</dbReference>
<dbReference type="Pfam" id="PF00285">
    <property type="entry name" value="Citrate_synt"/>
    <property type="match status" value="1"/>
</dbReference>
<dbReference type="GO" id="GO:0005759">
    <property type="term" value="C:mitochondrial matrix"/>
    <property type="evidence" value="ECO:0007669"/>
    <property type="project" value="TreeGrafter"/>
</dbReference>
<keyword evidence="2 4" id="KW-0808">Transferase</keyword>
<dbReference type="GO" id="GO:0005975">
    <property type="term" value="P:carbohydrate metabolic process"/>
    <property type="evidence" value="ECO:0007669"/>
    <property type="project" value="TreeGrafter"/>
</dbReference>
<evidence type="ECO:0000256" key="4">
    <source>
        <dbReference type="RuleBase" id="RU000441"/>
    </source>
</evidence>
<comment type="similarity">
    <text evidence="1 4">Belongs to the citrate synthase family.</text>
</comment>
<dbReference type="InterPro" id="IPR002020">
    <property type="entry name" value="Citrate_synthase"/>
</dbReference>
<evidence type="ECO:0000313" key="6">
    <source>
        <dbReference type="Proteomes" id="UP000245609"/>
    </source>
</evidence>
<dbReference type="Gene3D" id="1.10.230.10">
    <property type="entry name" value="Cytochrome P450-Terp, domain 2"/>
    <property type="match status" value="1"/>
</dbReference>
<feature type="active site" evidence="3">
    <location>
        <position position="305"/>
    </location>
</feature>
<gene>
    <name evidence="5" type="ORF">BB560_003252</name>
</gene>
<dbReference type="STRING" id="133381.A0A2T9ZCH5"/>
<dbReference type="Proteomes" id="UP000245609">
    <property type="component" value="Unassembled WGS sequence"/>
</dbReference>
<evidence type="ECO:0000256" key="1">
    <source>
        <dbReference type="ARBA" id="ARBA00010566"/>
    </source>
</evidence>
<comment type="caution">
    <text evidence="5">The sequence shown here is derived from an EMBL/GenBank/DDBJ whole genome shotgun (WGS) entry which is preliminary data.</text>
</comment>
<keyword evidence="6" id="KW-1185">Reference proteome</keyword>
<feature type="active site" evidence="3">
    <location>
        <position position="352"/>
    </location>
</feature>
<dbReference type="GO" id="GO:0006099">
    <property type="term" value="P:tricarboxylic acid cycle"/>
    <property type="evidence" value="ECO:0007669"/>
    <property type="project" value="InterPro"/>
</dbReference>
<dbReference type="PRINTS" id="PR00143">
    <property type="entry name" value="CITRTSNTHASE"/>
</dbReference>
<evidence type="ECO:0000256" key="2">
    <source>
        <dbReference type="ARBA" id="ARBA00022679"/>
    </source>
</evidence>
<dbReference type="Gene3D" id="1.10.580.10">
    <property type="entry name" value="Citrate Synthase, domain 1"/>
    <property type="match status" value="1"/>
</dbReference>
<dbReference type="NCBIfam" id="TIGR01793">
    <property type="entry name" value="cit_synth_euk"/>
    <property type="match status" value="1"/>
</dbReference>
<dbReference type="NCBIfam" id="NF007128">
    <property type="entry name" value="PRK09569.1"/>
    <property type="match status" value="1"/>
</dbReference>
<dbReference type="InterPro" id="IPR016143">
    <property type="entry name" value="Citrate_synth-like_sm_a-sub"/>
</dbReference>
<evidence type="ECO:0000256" key="3">
    <source>
        <dbReference type="PIRSR" id="PIRSR610109-1"/>
    </source>
</evidence>
<dbReference type="PANTHER" id="PTHR11739:SF8">
    <property type="entry name" value="CITRATE SYNTHASE, MITOCHONDRIAL"/>
    <property type="match status" value="1"/>
</dbReference>
<dbReference type="FunFam" id="1.10.230.10:FF:000001">
    <property type="entry name" value="Citrate synthase"/>
    <property type="match status" value="1"/>
</dbReference>
<reference evidence="5 6" key="1">
    <citation type="journal article" date="2018" name="MBio">
        <title>Comparative Genomics Reveals the Core Gene Toolbox for the Fungus-Insect Symbiosis.</title>
        <authorList>
            <person name="Wang Y."/>
            <person name="Stata M."/>
            <person name="Wang W."/>
            <person name="Stajich J.E."/>
            <person name="White M.M."/>
            <person name="Moncalvo J.M."/>
        </authorList>
    </citation>
    <scope>NUCLEOTIDE SEQUENCE [LARGE SCALE GENOMIC DNA]</scope>
    <source>
        <strain evidence="5 6">SC-DP-2</strain>
    </source>
</reference>
<dbReference type="PANTHER" id="PTHR11739">
    <property type="entry name" value="CITRATE SYNTHASE"/>
    <property type="match status" value="1"/>
</dbReference>
<dbReference type="InterPro" id="IPR010109">
    <property type="entry name" value="Citrate_synthase_euk"/>
</dbReference>
<dbReference type="PROSITE" id="PS00480">
    <property type="entry name" value="CITRATE_SYNTHASE"/>
    <property type="match status" value="1"/>
</dbReference>
<dbReference type="EMBL" id="MBFS01000524">
    <property type="protein sequence ID" value="PVV02298.1"/>
    <property type="molecule type" value="Genomic_DNA"/>
</dbReference>
<dbReference type="AlphaFoldDB" id="A0A2T9ZCH5"/>
<organism evidence="5 6">
    <name type="scientific">Smittium megazygosporum</name>
    <dbReference type="NCBI Taxonomy" id="133381"/>
    <lineage>
        <taxon>Eukaryota</taxon>
        <taxon>Fungi</taxon>
        <taxon>Fungi incertae sedis</taxon>
        <taxon>Zoopagomycota</taxon>
        <taxon>Kickxellomycotina</taxon>
        <taxon>Harpellomycetes</taxon>
        <taxon>Harpellales</taxon>
        <taxon>Legeriomycetaceae</taxon>
        <taxon>Smittium</taxon>
    </lineage>
</organism>
<protein>
    <recommendedName>
        <fullName evidence="4">Citrate synthase</fullName>
    </recommendedName>
</protein>
<feature type="active site" evidence="3">
    <location>
        <position position="407"/>
    </location>
</feature>
<dbReference type="FunFam" id="1.10.580.10:FF:000001">
    <property type="entry name" value="Citrate synthase"/>
    <property type="match status" value="1"/>
</dbReference>
<dbReference type="GO" id="GO:0006101">
    <property type="term" value="P:citrate metabolic process"/>
    <property type="evidence" value="ECO:0007669"/>
    <property type="project" value="InterPro"/>
</dbReference>
<dbReference type="SUPFAM" id="SSF48256">
    <property type="entry name" value="Citrate synthase"/>
    <property type="match status" value="1"/>
</dbReference>
<evidence type="ECO:0000313" key="5">
    <source>
        <dbReference type="EMBL" id="PVV02298.1"/>
    </source>
</evidence>
<accession>A0A2T9ZCH5</accession>
<proteinExistence type="inferred from homology"/>